<keyword evidence="3" id="KW-1185">Reference proteome</keyword>
<gene>
    <name evidence="2" type="ORF">CY34DRAFT_812122</name>
</gene>
<reference evidence="3" key="2">
    <citation type="submission" date="2015-01" db="EMBL/GenBank/DDBJ databases">
        <title>Evolutionary Origins and Diversification of the Mycorrhizal Mutualists.</title>
        <authorList>
            <consortium name="DOE Joint Genome Institute"/>
            <consortium name="Mycorrhizal Genomics Consortium"/>
            <person name="Kohler A."/>
            <person name="Kuo A."/>
            <person name="Nagy L.G."/>
            <person name="Floudas D."/>
            <person name="Copeland A."/>
            <person name="Barry K.W."/>
            <person name="Cichocki N."/>
            <person name="Veneault-Fourrey C."/>
            <person name="LaButti K."/>
            <person name="Lindquist E.A."/>
            <person name="Lipzen A."/>
            <person name="Lundell T."/>
            <person name="Morin E."/>
            <person name="Murat C."/>
            <person name="Riley R."/>
            <person name="Ohm R."/>
            <person name="Sun H."/>
            <person name="Tunlid A."/>
            <person name="Henrissat B."/>
            <person name="Grigoriev I.V."/>
            <person name="Hibbett D.S."/>
            <person name="Martin F."/>
        </authorList>
    </citation>
    <scope>NUCLEOTIDE SEQUENCE [LARGE SCALE GENOMIC DNA]</scope>
    <source>
        <strain evidence="3">UH-Slu-Lm8-n1</strain>
    </source>
</reference>
<name>A0A0D0AU89_9AGAM</name>
<dbReference type="AlphaFoldDB" id="A0A0D0AU89"/>
<proteinExistence type="predicted"/>
<dbReference type="EMBL" id="KN835620">
    <property type="protein sequence ID" value="KIK35473.1"/>
    <property type="molecule type" value="Genomic_DNA"/>
</dbReference>
<evidence type="ECO:0000256" key="1">
    <source>
        <dbReference type="SAM" id="SignalP"/>
    </source>
</evidence>
<evidence type="ECO:0008006" key="4">
    <source>
        <dbReference type="Google" id="ProtNLM"/>
    </source>
</evidence>
<dbReference type="HOGENOM" id="CLU_2270283_0_0_1"/>
<accession>A0A0D0AU89</accession>
<sequence length="103" mass="11468">MRVSFKFTIALAVVAALASSISAIPTNADAGYYCPVFCRHTRECNDCNCTEDHSFLFGVTTWTNEIELQVSICIQSSSKASRFLYLPTVQPPVLVYSMVLYPF</sequence>
<feature type="chain" id="PRO_5002207703" description="Extracellular membrane protein CFEM domain-containing protein" evidence="1">
    <location>
        <begin position="24"/>
        <end position="103"/>
    </location>
</feature>
<keyword evidence="1" id="KW-0732">Signal</keyword>
<evidence type="ECO:0000313" key="2">
    <source>
        <dbReference type="EMBL" id="KIK35473.1"/>
    </source>
</evidence>
<organism evidence="2 3">
    <name type="scientific">Suillus luteus UH-Slu-Lm8-n1</name>
    <dbReference type="NCBI Taxonomy" id="930992"/>
    <lineage>
        <taxon>Eukaryota</taxon>
        <taxon>Fungi</taxon>
        <taxon>Dikarya</taxon>
        <taxon>Basidiomycota</taxon>
        <taxon>Agaricomycotina</taxon>
        <taxon>Agaricomycetes</taxon>
        <taxon>Agaricomycetidae</taxon>
        <taxon>Boletales</taxon>
        <taxon>Suillineae</taxon>
        <taxon>Suillaceae</taxon>
        <taxon>Suillus</taxon>
    </lineage>
</organism>
<dbReference type="Proteomes" id="UP000054485">
    <property type="component" value="Unassembled WGS sequence"/>
</dbReference>
<dbReference type="OrthoDB" id="10587598at2759"/>
<feature type="non-terminal residue" evidence="2">
    <location>
        <position position="1"/>
    </location>
</feature>
<feature type="signal peptide" evidence="1">
    <location>
        <begin position="1"/>
        <end position="23"/>
    </location>
</feature>
<evidence type="ECO:0000313" key="3">
    <source>
        <dbReference type="Proteomes" id="UP000054485"/>
    </source>
</evidence>
<dbReference type="InParanoid" id="A0A0D0AU89"/>
<protein>
    <recommendedName>
        <fullName evidence="4">Extracellular membrane protein CFEM domain-containing protein</fullName>
    </recommendedName>
</protein>
<reference evidence="2 3" key="1">
    <citation type="submission" date="2014-04" db="EMBL/GenBank/DDBJ databases">
        <authorList>
            <consortium name="DOE Joint Genome Institute"/>
            <person name="Kuo A."/>
            <person name="Ruytinx J."/>
            <person name="Rineau F."/>
            <person name="Colpaert J."/>
            <person name="Kohler A."/>
            <person name="Nagy L.G."/>
            <person name="Floudas D."/>
            <person name="Copeland A."/>
            <person name="Barry K.W."/>
            <person name="Cichocki N."/>
            <person name="Veneault-Fourrey C."/>
            <person name="LaButti K."/>
            <person name="Lindquist E.A."/>
            <person name="Lipzen A."/>
            <person name="Lundell T."/>
            <person name="Morin E."/>
            <person name="Murat C."/>
            <person name="Sun H."/>
            <person name="Tunlid A."/>
            <person name="Henrissat B."/>
            <person name="Grigoriev I.V."/>
            <person name="Hibbett D.S."/>
            <person name="Martin F."/>
            <person name="Nordberg H.P."/>
            <person name="Cantor M.N."/>
            <person name="Hua S.X."/>
        </authorList>
    </citation>
    <scope>NUCLEOTIDE SEQUENCE [LARGE SCALE GENOMIC DNA]</scope>
    <source>
        <strain evidence="2 3">UH-Slu-Lm8-n1</strain>
    </source>
</reference>